<accession>A0ABS6VVN8</accession>
<organism evidence="3 4">
    <name type="scientific">Zhongshania aquimaris</name>
    <dbReference type="NCBI Taxonomy" id="2857107"/>
    <lineage>
        <taxon>Bacteria</taxon>
        <taxon>Pseudomonadati</taxon>
        <taxon>Pseudomonadota</taxon>
        <taxon>Gammaproteobacteria</taxon>
        <taxon>Cellvibrionales</taxon>
        <taxon>Spongiibacteraceae</taxon>
        <taxon>Zhongshania</taxon>
    </lineage>
</organism>
<comment type="caution">
    <text evidence="3">The sequence shown here is derived from an EMBL/GenBank/DDBJ whole genome shotgun (WGS) entry which is preliminary data.</text>
</comment>
<dbReference type="Pfam" id="PF00171">
    <property type="entry name" value="Aldedh"/>
    <property type="match status" value="1"/>
</dbReference>
<feature type="domain" description="Aldehyde dehydrogenase" evidence="2">
    <location>
        <begin position="56"/>
        <end position="87"/>
    </location>
</feature>
<dbReference type="RefSeq" id="WP_219044630.1">
    <property type="nucleotide sequence ID" value="NZ_JAHWDQ010000005.1"/>
</dbReference>
<dbReference type="EMBL" id="JAHWDQ010000005">
    <property type="protein sequence ID" value="MBW2942387.1"/>
    <property type="molecule type" value="Genomic_DNA"/>
</dbReference>
<gene>
    <name evidence="3" type="ORF">KXJ70_16445</name>
</gene>
<dbReference type="Proteomes" id="UP001166291">
    <property type="component" value="Unassembled WGS sequence"/>
</dbReference>
<dbReference type="InterPro" id="IPR015590">
    <property type="entry name" value="Aldehyde_DH_dom"/>
</dbReference>
<name>A0ABS6VVN8_9GAMM</name>
<protein>
    <submittedName>
        <fullName evidence="3">Aldehyde dehydrogenase family protein</fullName>
    </submittedName>
</protein>
<sequence>MHVIDKFFINGEGATPNGANTIDVINPANPSVYDRIPHGAAADVNSAVAAAKAEFNMRAPFGGFKQSGNGRELGSEALREYFELKAIHMPTTSA</sequence>
<evidence type="ECO:0000313" key="4">
    <source>
        <dbReference type="Proteomes" id="UP001166291"/>
    </source>
</evidence>
<keyword evidence="4" id="KW-1185">Reference proteome</keyword>
<evidence type="ECO:0000259" key="2">
    <source>
        <dbReference type="Pfam" id="PF00171"/>
    </source>
</evidence>
<evidence type="ECO:0000256" key="1">
    <source>
        <dbReference type="ARBA" id="ARBA00009986"/>
    </source>
</evidence>
<proteinExistence type="inferred from homology"/>
<reference evidence="3" key="1">
    <citation type="submission" date="2021-07" db="EMBL/GenBank/DDBJ databases">
        <title>Zhongshania sp. CAU 1632 isolated from seawater.</title>
        <authorList>
            <person name="Kim W."/>
        </authorList>
    </citation>
    <scope>NUCLEOTIDE SEQUENCE</scope>
    <source>
        <strain evidence="3">CAU 1632</strain>
    </source>
</reference>
<dbReference type="PANTHER" id="PTHR42804">
    <property type="entry name" value="ALDEHYDE DEHYDROGENASE"/>
    <property type="match status" value="1"/>
</dbReference>
<evidence type="ECO:0000313" key="3">
    <source>
        <dbReference type="EMBL" id="MBW2942387.1"/>
    </source>
</evidence>
<dbReference type="PANTHER" id="PTHR42804:SF1">
    <property type="entry name" value="ALDEHYDE DEHYDROGENASE-RELATED"/>
    <property type="match status" value="1"/>
</dbReference>
<comment type="similarity">
    <text evidence="1">Belongs to the aldehyde dehydrogenase family.</text>
</comment>